<name>L0JUZ7_9EURY</name>
<feature type="domain" description="N-acetyltransferase" evidence="1">
    <location>
        <begin position="3"/>
        <end position="165"/>
    </location>
</feature>
<dbReference type="Pfam" id="PF00583">
    <property type="entry name" value="Acetyltransf_1"/>
    <property type="match status" value="1"/>
</dbReference>
<sequence>MTYDVRQAISEDGEDLLELWHGFTDHLSEHDDRYRHKESANDRWLQYFENQLIDSKYGTVFVAEAEESGELVGVLEARIMGNHPIFRLQDHGYINGHFVKEDHRGEGVGIALLEAVHEWFDESDREIDFYRVDVIQGDDDSAGFYESNEFEPVEHVFEKSIESNG</sequence>
<dbReference type="CDD" id="cd04301">
    <property type="entry name" value="NAT_SF"/>
    <property type="match status" value="1"/>
</dbReference>
<protein>
    <submittedName>
        <fullName evidence="2">Acetyltransferase (GNAT) family</fullName>
    </submittedName>
</protein>
<reference evidence="2 3" key="1">
    <citation type="submission" date="2012-11" db="EMBL/GenBank/DDBJ databases">
        <title>FINISHED of Natronococcus occultus SP4, DSM 3396.</title>
        <authorList>
            <consortium name="DOE Joint Genome Institute"/>
            <person name="Eisen J."/>
            <person name="Huntemann M."/>
            <person name="Wei C.-L."/>
            <person name="Han J."/>
            <person name="Detter J.C."/>
            <person name="Han C."/>
            <person name="Tapia R."/>
            <person name="Chen A."/>
            <person name="Kyrpides N."/>
            <person name="Mavromatis K."/>
            <person name="Markowitz V."/>
            <person name="Szeto E."/>
            <person name="Ivanova N."/>
            <person name="Mikhailova N."/>
            <person name="Ovchinnikova G."/>
            <person name="Pagani I."/>
            <person name="Pati A."/>
            <person name="Goodwin L."/>
            <person name="Nordberg H.P."/>
            <person name="Cantor M.N."/>
            <person name="Hua S.X."/>
            <person name="Woyke T."/>
            <person name="Eisen J."/>
            <person name="Klenk H.-P."/>
            <person name="Klenk H.-P."/>
        </authorList>
    </citation>
    <scope>NUCLEOTIDE SEQUENCE [LARGE SCALE GENOMIC DNA]</scope>
    <source>
        <strain evidence="2 3">SP4</strain>
    </source>
</reference>
<dbReference type="OrthoDB" id="125295at2157"/>
<dbReference type="HOGENOM" id="CLU_1607204_0_0_2"/>
<dbReference type="KEGG" id="nou:Natoc_0737"/>
<proteinExistence type="predicted"/>
<dbReference type="GO" id="GO:0016747">
    <property type="term" value="F:acyltransferase activity, transferring groups other than amino-acyl groups"/>
    <property type="evidence" value="ECO:0007669"/>
    <property type="project" value="InterPro"/>
</dbReference>
<dbReference type="InterPro" id="IPR000182">
    <property type="entry name" value="GNAT_dom"/>
</dbReference>
<evidence type="ECO:0000313" key="2">
    <source>
        <dbReference type="EMBL" id="AGB36596.1"/>
    </source>
</evidence>
<keyword evidence="3" id="KW-1185">Reference proteome</keyword>
<evidence type="ECO:0000313" key="3">
    <source>
        <dbReference type="Proteomes" id="UP000010878"/>
    </source>
</evidence>
<evidence type="ECO:0000259" key="1">
    <source>
        <dbReference type="PROSITE" id="PS51186"/>
    </source>
</evidence>
<dbReference type="GeneID" id="14405765"/>
<accession>L0JUZ7</accession>
<dbReference type="RefSeq" id="WP_015320050.1">
    <property type="nucleotide sequence ID" value="NC_019974.1"/>
</dbReference>
<organism evidence="2 3">
    <name type="scientific">Natronococcus occultus SP4</name>
    <dbReference type="NCBI Taxonomy" id="694430"/>
    <lineage>
        <taxon>Archaea</taxon>
        <taxon>Methanobacteriati</taxon>
        <taxon>Methanobacteriota</taxon>
        <taxon>Stenosarchaea group</taxon>
        <taxon>Halobacteria</taxon>
        <taxon>Halobacteriales</taxon>
        <taxon>Natrialbaceae</taxon>
        <taxon>Natronococcus</taxon>
    </lineage>
</organism>
<dbReference type="PROSITE" id="PS51186">
    <property type="entry name" value="GNAT"/>
    <property type="match status" value="1"/>
</dbReference>
<dbReference type="InterPro" id="IPR016181">
    <property type="entry name" value="Acyl_CoA_acyltransferase"/>
</dbReference>
<keyword evidence="2" id="KW-0808">Transferase</keyword>
<dbReference type="SUPFAM" id="SSF55729">
    <property type="entry name" value="Acyl-CoA N-acyltransferases (Nat)"/>
    <property type="match status" value="1"/>
</dbReference>
<gene>
    <name evidence="2" type="ORF">Natoc_0737</name>
</gene>
<dbReference type="Proteomes" id="UP000010878">
    <property type="component" value="Chromosome"/>
</dbReference>
<dbReference type="Gene3D" id="3.40.630.30">
    <property type="match status" value="1"/>
</dbReference>
<dbReference type="eggNOG" id="arCOG00844">
    <property type="taxonomic scope" value="Archaea"/>
</dbReference>
<dbReference type="EMBL" id="CP003929">
    <property type="protein sequence ID" value="AGB36596.1"/>
    <property type="molecule type" value="Genomic_DNA"/>
</dbReference>
<dbReference type="AlphaFoldDB" id="L0JUZ7"/>